<sequence>MSAIELPPSGVVQPQLVTMRLIATACVTVGVFLSGFVIAEPGPYEVWLAPLIGIWFIIGLKISPGVAPLLVLFLAFNIGEMLSITQMRAFRAGDHLDGPIYIAVSTFLALSSVFYAAIEQKYQRSLSGREAAP</sequence>
<proteinExistence type="predicted"/>
<accession>A0A1C3WA39</accession>
<evidence type="ECO:0000313" key="2">
    <source>
        <dbReference type="EMBL" id="SCB36890.1"/>
    </source>
</evidence>
<feature type="transmembrane region" description="Helical" evidence="1">
    <location>
        <begin position="21"/>
        <end position="39"/>
    </location>
</feature>
<feature type="transmembrane region" description="Helical" evidence="1">
    <location>
        <begin position="51"/>
        <end position="79"/>
    </location>
</feature>
<keyword evidence="1" id="KW-0812">Transmembrane</keyword>
<reference evidence="3" key="1">
    <citation type="submission" date="2016-08" db="EMBL/GenBank/DDBJ databases">
        <authorList>
            <person name="Varghese N."/>
            <person name="Submissions Spin"/>
        </authorList>
    </citation>
    <scope>NUCLEOTIDE SEQUENCE [LARGE SCALE GENOMIC DNA]</scope>
    <source>
        <strain evidence="3">HAMBI 2971</strain>
    </source>
</reference>
<evidence type="ECO:0000313" key="3">
    <source>
        <dbReference type="Proteomes" id="UP000199435"/>
    </source>
</evidence>
<dbReference type="EMBL" id="FMAH01000025">
    <property type="protein sequence ID" value="SCB36890.1"/>
    <property type="molecule type" value="Genomic_DNA"/>
</dbReference>
<keyword evidence="1" id="KW-0472">Membrane</keyword>
<dbReference type="AlphaFoldDB" id="A0A1C3WA39"/>
<evidence type="ECO:0000256" key="1">
    <source>
        <dbReference type="SAM" id="Phobius"/>
    </source>
</evidence>
<feature type="transmembrane region" description="Helical" evidence="1">
    <location>
        <begin position="100"/>
        <end position="118"/>
    </location>
</feature>
<dbReference type="Proteomes" id="UP000199435">
    <property type="component" value="Unassembled WGS sequence"/>
</dbReference>
<keyword evidence="3" id="KW-1185">Reference proteome</keyword>
<dbReference type="STRING" id="411945.GA0061102_102562"/>
<name>A0A1C3WA39_9HYPH</name>
<protein>
    <submittedName>
        <fullName evidence="2">Uncharacterized protein</fullName>
    </submittedName>
</protein>
<keyword evidence="1" id="KW-1133">Transmembrane helix</keyword>
<gene>
    <name evidence="2" type="ORF">GA0061102_102562</name>
</gene>
<organism evidence="2 3">
    <name type="scientific">Rhizobium miluonense</name>
    <dbReference type="NCBI Taxonomy" id="411945"/>
    <lineage>
        <taxon>Bacteria</taxon>
        <taxon>Pseudomonadati</taxon>
        <taxon>Pseudomonadota</taxon>
        <taxon>Alphaproteobacteria</taxon>
        <taxon>Hyphomicrobiales</taxon>
        <taxon>Rhizobiaceae</taxon>
        <taxon>Rhizobium/Agrobacterium group</taxon>
        <taxon>Rhizobium</taxon>
    </lineage>
</organism>